<feature type="compositionally biased region" description="Acidic residues" evidence="1">
    <location>
        <begin position="210"/>
        <end position="219"/>
    </location>
</feature>
<name>A0A4S8MJ50_DENBC</name>
<dbReference type="OrthoDB" id="1702480at2759"/>
<evidence type="ECO:0000313" key="2">
    <source>
        <dbReference type="EMBL" id="THV02800.1"/>
    </source>
</evidence>
<dbReference type="EMBL" id="ML179073">
    <property type="protein sequence ID" value="THV02800.1"/>
    <property type="molecule type" value="Genomic_DNA"/>
</dbReference>
<feature type="region of interest" description="Disordered" evidence="1">
    <location>
        <begin position="1"/>
        <end position="225"/>
    </location>
</feature>
<feature type="compositionally biased region" description="Low complexity" evidence="1">
    <location>
        <begin position="110"/>
        <end position="121"/>
    </location>
</feature>
<protein>
    <submittedName>
        <fullName evidence="2">Uncharacterized protein</fullName>
    </submittedName>
</protein>
<evidence type="ECO:0000256" key="1">
    <source>
        <dbReference type="SAM" id="MobiDB-lite"/>
    </source>
</evidence>
<reference evidence="2 3" key="1">
    <citation type="journal article" date="2019" name="Nat. Ecol. Evol.">
        <title>Megaphylogeny resolves global patterns of mushroom evolution.</title>
        <authorList>
            <person name="Varga T."/>
            <person name="Krizsan K."/>
            <person name="Foldi C."/>
            <person name="Dima B."/>
            <person name="Sanchez-Garcia M."/>
            <person name="Sanchez-Ramirez S."/>
            <person name="Szollosi G.J."/>
            <person name="Szarkandi J.G."/>
            <person name="Papp V."/>
            <person name="Albert L."/>
            <person name="Andreopoulos W."/>
            <person name="Angelini C."/>
            <person name="Antonin V."/>
            <person name="Barry K.W."/>
            <person name="Bougher N.L."/>
            <person name="Buchanan P."/>
            <person name="Buyck B."/>
            <person name="Bense V."/>
            <person name="Catcheside P."/>
            <person name="Chovatia M."/>
            <person name="Cooper J."/>
            <person name="Damon W."/>
            <person name="Desjardin D."/>
            <person name="Finy P."/>
            <person name="Geml J."/>
            <person name="Haridas S."/>
            <person name="Hughes K."/>
            <person name="Justo A."/>
            <person name="Karasinski D."/>
            <person name="Kautmanova I."/>
            <person name="Kiss B."/>
            <person name="Kocsube S."/>
            <person name="Kotiranta H."/>
            <person name="LaButti K.M."/>
            <person name="Lechner B.E."/>
            <person name="Liimatainen K."/>
            <person name="Lipzen A."/>
            <person name="Lukacs Z."/>
            <person name="Mihaltcheva S."/>
            <person name="Morgado L.N."/>
            <person name="Niskanen T."/>
            <person name="Noordeloos M.E."/>
            <person name="Ohm R.A."/>
            <person name="Ortiz-Santana B."/>
            <person name="Ovrebo C."/>
            <person name="Racz N."/>
            <person name="Riley R."/>
            <person name="Savchenko A."/>
            <person name="Shiryaev A."/>
            <person name="Soop K."/>
            <person name="Spirin V."/>
            <person name="Szebenyi C."/>
            <person name="Tomsovsky M."/>
            <person name="Tulloss R.E."/>
            <person name="Uehling J."/>
            <person name="Grigoriev I.V."/>
            <person name="Vagvolgyi C."/>
            <person name="Papp T."/>
            <person name="Martin F.M."/>
            <person name="Miettinen O."/>
            <person name="Hibbett D.S."/>
            <person name="Nagy L.G."/>
        </authorList>
    </citation>
    <scope>NUCLEOTIDE SEQUENCE [LARGE SCALE GENOMIC DNA]</scope>
    <source>
        <strain evidence="2 3">CBS 962.96</strain>
    </source>
</reference>
<proteinExistence type="predicted"/>
<feature type="compositionally biased region" description="Polar residues" evidence="1">
    <location>
        <begin position="70"/>
        <end position="80"/>
    </location>
</feature>
<gene>
    <name evidence="2" type="ORF">K435DRAFT_852445</name>
</gene>
<accession>A0A4S8MJ50</accession>
<feature type="compositionally biased region" description="Basic and acidic residues" evidence="1">
    <location>
        <begin position="34"/>
        <end position="46"/>
    </location>
</feature>
<dbReference type="Proteomes" id="UP000297245">
    <property type="component" value="Unassembled WGS sequence"/>
</dbReference>
<feature type="compositionally biased region" description="Polar residues" evidence="1">
    <location>
        <begin position="273"/>
        <end position="283"/>
    </location>
</feature>
<sequence length="309" mass="33799">MANLVPPTPFISHPWFKQPSMKRKQSSSPEDSDDSRNVDLSKPVDHRPKRPKLSTIERGFSSLSIDRARQQSIASSSLNVGGSAPSPIPIDDAMDIEPTSTSSIPPPSMIPSYTSSSSSLPLDPVEIPFSTSQVPLQPSSIEEFEEPDSPPTRDRKMKGTSWYEPEPDREHHPHRPPAPIPSPSTSTLDHVQYRSNPRRPPTGIVVTDLDSSDEEDTDEPPVTVSPALLERLRQRELLNHPPLSIPLVSTALVLYRPLNIPPPNAPSDDVDDSSGSMNVQTPLVTEETPAARADDNVAPMDTEPMDLDG</sequence>
<feature type="compositionally biased region" description="Polar residues" evidence="1">
    <location>
        <begin position="129"/>
        <end position="140"/>
    </location>
</feature>
<organism evidence="2 3">
    <name type="scientific">Dendrothele bispora (strain CBS 962.96)</name>
    <dbReference type="NCBI Taxonomy" id="1314807"/>
    <lineage>
        <taxon>Eukaryota</taxon>
        <taxon>Fungi</taxon>
        <taxon>Dikarya</taxon>
        <taxon>Basidiomycota</taxon>
        <taxon>Agaricomycotina</taxon>
        <taxon>Agaricomycetes</taxon>
        <taxon>Agaricomycetidae</taxon>
        <taxon>Agaricales</taxon>
        <taxon>Agaricales incertae sedis</taxon>
        <taxon>Dendrothele</taxon>
    </lineage>
</organism>
<evidence type="ECO:0000313" key="3">
    <source>
        <dbReference type="Proteomes" id="UP000297245"/>
    </source>
</evidence>
<dbReference type="AlphaFoldDB" id="A0A4S8MJ50"/>
<keyword evidence="3" id="KW-1185">Reference proteome</keyword>
<feature type="region of interest" description="Disordered" evidence="1">
    <location>
        <begin position="262"/>
        <end position="309"/>
    </location>
</feature>